<protein>
    <submittedName>
        <fullName evidence="2">Uncharacterized protein</fullName>
    </submittedName>
</protein>
<evidence type="ECO:0000256" key="1">
    <source>
        <dbReference type="SAM" id="MobiDB-lite"/>
    </source>
</evidence>
<organism evidence="2 3">
    <name type="scientific">Mycobacterium phage RedRock</name>
    <dbReference type="NCBI Taxonomy" id="711470"/>
    <lineage>
        <taxon>Viruses</taxon>
        <taxon>Duplodnaviria</taxon>
        <taxon>Heunggongvirae</taxon>
        <taxon>Uroviricota</taxon>
        <taxon>Caudoviricetes</taxon>
        <taxon>Fromanvirus</taxon>
        <taxon>Fromanvirus redrock</taxon>
    </lineage>
</organism>
<dbReference type="OrthoDB" id="26243at10239"/>
<reference evidence="3" key="1">
    <citation type="submission" date="2009-12" db="EMBL/GenBank/DDBJ databases">
        <authorList>
            <person name="Jacobs-Sera D."/>
            <person name="Zellars M."/>
            <person name="Wells M.E."/>
            <person name="Webb J.L."/>
            <person name="Ware V.C."/>
            <person name="Vazquez E."/>
            <person name="TamarapuParthasarathy P."/>
            <person name="Smith I.A."/>
            <person name="Simon S.E."/>
            <person name="Shaffer C.D."/>
            <person name="Rubin M.R."/>
            <person name="Rosenzweig R.F."/>
            <person name="Rinehart C.A."/>
            <person name="Qin H."/>
            <person name="Pillay I."/>
            <person name="Payne D.E.II."/>
            <person name="Padolina J.M."/>
            <person name="Novick P.A."/>
            <person name="Miller E.S."/>
            <person name="Mayer E.S."/>
            <person name="Marzillier J.Y."/>
            <person name="Mageeney C.M."/>
            <person name="MacGibeny M.A."/>
            <person name="Li W."/>
            <person name="Lee J.Y."/>
            <person name="Kinnersley M.A."/>
            <person name="King-Smith C."/>
            <person name="King R.A."/>
            <person name="Kenna M.A."/>
            <person name="Kearse M.G."/>
            <person name="Johnson B.K."/>
            <person name="Johnson A.A."/>
            <person name="Johnson C.M."/>
            <person name="Hughes L.E."/>
            <person name="Harrison M."/>
            <person name="Guild N.A."/>
            <person name="Gilbert J.L."/>
            <person name="Fillman C.L."/>
            <person name="Felton C.M."/>
            <person name="Dunbar D.A."/>
            <person name="Dennehy J.J."/>
            <person name="DeJong R.J."/>
            <person name="Carson S."/>
            <person name="Burnett S.H."/>
            <person name="Breakwell D.P."/>
            <person name="Berrios J.E."/>
            <person name="Benjamin R.C."/>
            <person name="Anderson J.J."/>
            <person name="Bradley K.W."/>
            <person name="Khaja R."/>
            <person name="Lee E."/>
            <person name="Barker L.P."/>
            <person name="Lewis M.F."/>
            <person name="Jordan T.C."/>
            <person name="Cresawn S.G."/>
            <person name="Grace M.A."/>
            <person name="Pope W.H."/>
            <person name="Ko C."/>
            <person name="Russell D.A."/>
            <person name="Peebles C.L."/>
            <person name="Lawrence J.L."/>
            <person name="Hendrix R.W."/>
            <person name="Hatfull G.F."/>
        </authorList>
    </citation>
    <scope>NUCLEOTIDE SEQUENCE [LARGE SCALE GENOMIC DNA]</scope>
</reference>
<dbReference type="RefSeq" id="YP_009101333.1">
    <property type="nucleotide sequence ID" value="NC_025444.1"/>
</dbReference>
<dbReference type="Proteomes" id="UP000001547">
    <property type="component" value="Segment"/>
</dbReference>
<sequence length="80" mass="9340">MTQPQTIFNAEDLKALRSAMESLREASKRISERYEEAERTGDYSDADEFGADDRERLHEEFESLMDHFATNYPGLFKEES</sequence>
<accession>D3JZE2</accession>
<dbReference type="KEGG" id="vg:22111023"/>
<dbReference type="EMBL" id="GU339467">
    <property type="protein sequence ID" value="ADB93773.1"/>
    <property type="molecule type" value="Genomic_DNA"/>
</dbReference>
<evidence type="ECO:0000313" key="2">
    <source>
        <dbReference type="EMBL" id="ADB93773.1"/>
    </source>
</evidence>
<feature type="region of interest" description="Disordered" evidence="1">
    <location>
        <begin position="25"/>
        <end position="52"/>
    </location>
</feature>
<dbReference type="GeneID" id="22111023"/>
<gene>
    <name evidence="2" type="primary">80</name>
    <name evidence="2" type="ORF">REDROCK_80</name>
</gene>
<proteinExistence type="predicted"/>
<evidence type="ECO:0000313" key="3">
    <source>
        <dbReference type="Proteomes" id="UP000001547"/>
    </source>
</evidence>
<name>D3JZE2_9CAUD</name>
<keyword evidence="3" id="KW-1185">Reference proteome</keyword>
<feature type="compositionally biased region" description="Basic and acidic residues" evidence="1">
    <location>
        <begin position="25"/>
        <end position="42"/>
    </location>
</feature>